<gene>
    <name evidence="2" type="ORF">PFISCL1PPCAC_19862</name>
</gene>
<feature type="compositionally biased region" description="Acidic residues" evidence="1">
    <location>
        <begin position="45"/>
        <end position="78"/>
    </location>
</feature>
<evidence type="ECO:0000313" key="3">
    <source>
        <dbReference type="Proteomes" id="UP001432322"/>
    </source>
</evidence>
<dbReference type="AlphaFoldDB" id="A0AAV5WA22"/>
<comment type="caution">
    <text evidence="2">The sequence shown here is derived from an EMBL/GenBank/DDBJ whole genome shotgun (WGS) entry which is preliminary data.</text>
</comment>
<proteinExistence type="predicted"/>
<reference evidence="2" key="1">
    <citation type="submission" date="2023-10" db="EMBL/GenBank/DDBJ databases">
        <title>Genome assembly of Pristionchus species.</title>
        <authorList>
            <person name="Yoshida K."/>
            <person name="Sommer R.J."/>
        </authorList>
    </citation>
    <scope>NUCLEOTIDE SEQUENCE</scope>
    <source>
        <strain evidence="2">RS5133</strain>
    </source>
</reference>
<feature type="region of interest" description="Disordered" evidence="1">
    <location>
        <begin position="45"/>
        <end position="96"/>
    </location>
</feature>
<keyword evidence="3" id="KW-1185">Reference proteome</keyword>
<accession>A0AAV5WA22</accession>
<evidence type="ECO:0000313" key="2">
    <source>
        <dbReference type="EMBL" id="GMT28565.1"/>
    </source>
</evidence>
<dbReference type="Proteomes" id="UP001432322">
    <property type="component" value="Unassembled WGS sequence"/>
</dbReference>
<organism evidence="2 3">
    <name type="scientific">Pristionchus fissidentatus</name>
    <dbReference type="NCBI Taxonomy" id="1538716"/>
    <lineage>
        <taxon>Eukaryota</taxon>
        <taxon>Metazoa</taxon>
        <taxon>Ecdysozoa</taxon>
        <taxon>Nematoda</taxon>
        <taxon>Chromadorea</taxon>
        <taxon>Rhabditida</taxon>
        <taxon>Rhabditina</taxon>
        <taxon>Diplogasteromorpha</taxon>
        <taxon>Diplogasteroidea</taxon>
        <taxon>Neodiplogasteridae</taxon>
        <taxon>Pristionchus</taxon>
    </lineage>
</organism>
<sequence>MRVRRTRAVRGVVKLRRKPGADRRACGQAAVDVEEDELLRVLESEYEVGAGDDDAAMEEGEEEGADGMEDGDDEEDDPHPDGTGILILKRKKMREI</sequence>
<dbReference type="EMBL" id="BTSY01000005">
    <property type="protein sequence ID" value="GMT28565.1"/>
    <property type="molecule type" value="Genomic_DNA"/>
</dbReference>
<name>A0AAV5WA22_9BILA</name>
<evidence type="ECO:0000256" key="1">
    <source>
        <dbReference type="SAM" id="MobiDB-lite"/>
    </source>
</evidence>
<protein>
    <submittedName>
        <fullName evidence="2">Uncharacterized protein</fullName>
    </submittedName>
</protein>